<dbReference type="SUPFAM" id="SSF53335">
    <property type="entry name" value="S-adenosyl-L-methionine-dependent methyltransferases"/>
    <property type="match status" value="1"/>
</dbReference>
<keyword evidence="3" id="KW-0949">S-adenosyl-L-methionine</keyword>
<sequence length="225" mass="25477">MSANTRETNIDIWESIYKTNQNILGYPDDVLIRVGHHTLKNGECRAVLDYGFGTGSNLIHFIDRGFEVSGVEVSESAIRYLQARLVERGSEADLRSVKEGKLPFENQRFDAVVAWQVLYYNTWQTLSDAIREIERVLRPGGIFIGTMAAPGDFSHINSVPKGDSTYESIVPNQLGATILIVEKEQLARCFPDRELDIGSFGFEFGTRVSRHWIVTYRKPEYEALP</sequence>
<feature type="domain" description="Methyltransferase" evidence="4">
    <location>
        <begin position="47"/>
        <end position="141"/>
    </location>
</feature>
<keyword evidence="1 5" id="KW-0489">Methyltransferase</keyword>
<evidence type="ECO:0000259" key="4">
    <source>
        <dbReference type="Pfam" id="PF13649"/>
    </source>
</evidence>
<evidence type="ECO:0000256" key="3">
    <source>
        <dbReference type="ARBA" id="ARBA00022691"/>
    </source>
</evidence>
<dbReference type="PANTHER" id="PTHR43464">
    <property type="entry name" value="METHYLTRANSFERASE"/>
    <property type="match status" value="1"/>
</dbReference>
<dbReference type="EMBL" id="QTTN01000014">
    <property type="protein sequence ID" value="REE84506.1"/>
    <property type="molecule type" value="Genomic_DNA"/>
</dbReference>
<dbReference type="GO" id="GO:0032259">
    <property type="term" value="P:methylation"/>
    <property type="evidence" value="ECO:0007669"/>
    <property type="project" value="UniProtKB-KW"/>
</dbReference>
<dbReference type="AlphaFoldDB" id="A0A3D9S5E4"/>
<keyword evidence="6" id="KW-1185">Reference proteome</keyword>
<dbReference type="InterPro" id="IPR029063">
    <property type="entry name" value="SAM-dependent_MTases_sf"/>
</dbReference>
<keyword evidence="2 5" id="KW-0808">Transferase</keyword>
<gene>
    <name evidence="5" type="ORF">A8990_11440</name>
</gene>
<organism evidence="5 6">
    <name type="scientific">Paenibacillus taihuensis</name>
    <dbReference type="NCBI Taxonomy" id="1156355"/>
    <lineage>
        <taxon>Bacteria</taxon>
        <taxon>Bacillati</taxon>
        <taxon>Bacillota</taxon>
        <taxon>Bacilli</taxon>
        <taxon>Bacillales</taxon>
        <taxon>Paenibacillaceae</taxon>
        <taxon>Paenibacillus</taxon>
    </lineage>
</organism>
<name>A0A3D9S5E4_9BACL</name>
<reference evidence="5 6" key="1">
    <citation type="submission" date="2018-08" db="EMBL/GenBank/DDBJ databases">
        <title>Genomic Encyclopedia of Type Strains, Phase III (KMG-III): the genomes of soil and plant-associated and newly described type strains.</title>
        <authorList>
            <person name="Whitman W."/>
        </authorList>
    </citation>
    <scope>NUCLEOTIDE SEQUENCE [LARGE SCALE GENOMIC DNA]</scope>
    <source>
        <strain evidence="5 6">CGMCC 1.10966</strain>
    </source>
</reference>
<dbReference type="GO" id="GO:0008168">
    <property type="term" value="F:methyltransferase activity"/>
    <property type="evidence" value="ECO:0007669"/>
    <property type="project" value="UniProtKB-KW"/>
</dbReference>
<dbReference type="PANTHER" id="PTHR43464:SF19">
    <property type="entry name" value="UBIQUINONE BIOSYNTHESIS O-METHYLTRANSFERASE, MITOCHONDRIAL"/>
    <property type="match status" value="1"/>
</dbReference>
<dbReference type="Proteomes" id="UP000256304">
    <property type="component" value="Unassembled WGS sequence"/>
</dbReference>
<evidence type="ECO:0000313" key="5">
    <source>
        <dbReference type="EMBL" id="REE84506.1"/>
    </source>
</evidence>
<dbReference type="RefSeq" id="WP_181909569.1">
    <property type="nucleotide sequence ID" value="NZ_QTTN01000014.1"/>
</dbReference>
<dbReference type="InterPro" id="IPR041698">
    <property type="entry name" value="Methyltransf_25"/>
</dbReference>
<dbReference type="CDD" id="cd02440">
    <property type="entry name" value="AdoMet_MTases"/>
    <property type="match status" value="1"/>
</dbReference>
<dbReference type="Pfam" id="PF13649">
    <property type="entry name" value="Methyltransf_25"/>
    <property type="match status" value="1"/>
</dbReference>
<evidence type="ECO:0000256" key="2">
    <source>
        <dbReference type="ARBA" id="ARBA00022679"/>
    </source>
</evidence>
<dbReference type="Gene3D" id="3.40.50.150">
    <property type="entry name" value="Vaccinia Virus protein VP39"/>
    <property type="match status" value="1"/>
</dbReference>
<proteinExistence type="predicted"/>
<comment type="caution">
    <text evidence="5">The sequence shown here is derived from an EMBL/GenBank/DDBJ whole genome shotgun (WGS) entry which is preliminary data.</text>
</comment>
<evidence type="ECO:0000256" key="1">
    <source>
        <dbReference type="ARBA" id="ARBA00022603"/>
    </source>
</evidence>
<accession>A0A3D9S5E4</accession>
<protein>
    <submittedName>
        <fullName evidence="5">Methyltransferase family protein</fullName>
    </submittedName>
</protein>
<evidence type="ECO:0000313" key="6">
    <source>
        <dbReference type="Proteomes" id="UP000256304"/>
    </source>
</evidence>